<dbReference type="RefSeq" id="WP_098249535.1">
    <property type="nucleotide sequence ID" value="NZ_CP025621.1"/>
</dbReference>
<dbReference type="AlphaFoldDB" id="A0ABD5KT24"/>
<dbReference type="InterPro" id="IPR041256">
    <property type="entry name" value="CdiI_4"/>
</dbReference>
<reference evidence="2 3" key="1">
    <citation type="submission" date="2024-05" db="EMBL/GenBank/DDBJ databases">
        <title>The mechanism of isolation and screening of efficient mineral weathering bacteria priestia aryabhattai c4-10 with weathered biotite.</title>
        <authorList>
            <person name="Yang S."/>
        </authorList>
    </citation>
    <scope>NUCLEOTIDE SEQUENCE [LARGE SCALE GENOMIC DNA]</scope>
    <source>
        <strain evidence="2 3">C4-10</strain>
    </source>
</reference>
<reference evidence="2 3" key="2">
    <citation type="submission" date="2024-05" db="EMBL/GenBank/DDBJ databases">
        <authorList>
            <person name="Zheng X."/>
        </authorList>
    </citation>
    <scope>NUCLEOTIDE SEQUENCE [LARGE SCALE GENOMIC DNA]</scope>
    <source>
        <strain evidence="2 3">C4-10</strain>
    </source>
</reference>
<dbReference type="Proteomes" id="UP001418804">
    <property type="component" value="Unassembled WGS sequence"/>
</dbReference>
<evidence type="ECO:0000259" key="1">
    <source>
        <dbReference type="Pfam" id="PF18624"/>
    </source>
</evidence>
<organism evidence="2 3">
    <name type="scientific">Priestia aryabhattai</name>
    <name type="common">Bacillus aryabhattai</name>
    <dbReference type="NCBI Taxonomy" id="412384"/>
    <lineage>
        <taxon>Bacteria</taxon>
        <taxon>Bacillati</taxon>
        <taxon>Bacillota</taxon>
        <taxon>Bacilli</taxon>
        <taxon>Bacillales</taxon>
        <taxon>Bacillaceae</taxon>
        <taxon>Priestia</taxon>
    </lineage>
</organism>
<protein>
    <submittedName>
        <fullName evidence="2">Ribonuclease toxin immunity protein CdiI</fullName>
    </submittedName>
</protein>
<dbReference type="EMBL" id="JBDIVD010000001">
    <property type="protein sequence ID" value="MEN3153878.1"/>
    <property type="molecule type" value="Genomic_DNA"/>
</dbReference>
<dbReference type="Pfam" id="PF18624">
    <property type="entry name" value="CdiI_4"/>
    <property type="match status" value="1"/>
</dbReference>
<feature type="domain" description="CDI immunity protein" evidence="1">
    <location>
        <begin position="20"/>
        <end position="114"/>
    </location>
</feature>
<name>A0ABD5KT24_PRIAR</name>
<sequence>MEKIVEVFNGIDSSLSPMVSFYSALSDKKFLRVLNYFSEEIGYGNEYYICTFPGDLEPWEEGYFENGIEFLDSTGGIDKSVNVDYQTFFKCLKKVCHVYIENNADDEEKVMALLNKIKQNYNVEE</sequence>
<evidence type="ECO:0000313" key="3">
    <source>
        <dbReference type="Proteomes" id="UP001418804"/>
    </source>
</evidence>
<comment type="caution">
    <text evidence="2">The sequence shown here is derived from an EMBL/GenBank/DDBJ whole genome shotgun (WGS) entry which is preliminary data.</text>
</comment>
<accession>A0ABD5KT24</accession>
<dbReference type="CDD" id="cd20688">
    <property type="entry name" value="CdiI_Ecoli_Nm-like"/>
    <property type="match status" value="1"/>
</dbReference>
<proteinExistence type="predicted"/>
<evidence type="ECO:0000313" key="2">
    <source>
        <dbReference type="EMBL" id="MEN3153878.1"/>
    </source>
</evidence>
<gene>
    <name evidence="2" type="primary">cdiI</name>
    <name evidence="2" type="ORF">ABDD91_13605</name>
</gene>